<evidence type="ECO:0000259" key="1">
    <source>
        <dbReference type="Pfam" id="PF00561"/>
    </source>
</evidence>
<sequence>MGAIFMRIGRNESEFMIFSASKLNIISQMMYRFLTLLLIFFLSACTNFLFVPIKPHPVTPDAVNVLYEELTIDSSDGQQLHGWKLLAAEKTAGTILFFHGNGDNVSTQLPNTFWLPEQGYDVYIFDYRGYGQSDGVATLDGTISDMELMIAYVVHQLPEDEKVIVIGHSLGGSMAIYTVAHSAYRNRIKSLVTIEAFSDYHDITQDVLSRSWLFWLFQWPLSFTIDNSYRPLDSISLISPIPILILHSESDEMIDMYHADRLFETAKQPKSFALIDSNHSNVFFTKANRRVLLDSFSKLHY</sequence>
<dbReference type="InterPro" id="IPR000073">
    <property type="entry name" value="AB_hydrolase_1"/>
</dbReference>
<dbReference type="InterPro" id="IPR029058">
    <property type="entry name" value="AB_hydrolase_fold"/>
</dbReference>
<protein>
    <recommendedName>
        <fullName evidence="1">AB hydrolase-1 domain-containing protein</fullName>
    </recommendedName>
</protein>
<feature type="domain" description="AB hydrolase-1" evidence="1">
    <location>
        <begin position="94"/>
        <end position="208"/>
    </location>
</feature>
<dbReference type="PANTHER" id="PTHR12277">
    <property type="entry name" value="ALPHA/BETA HYDROLASE DOMAIN-CONTAINING PROTEIN"/>
    <property type="match status" value="1"/>
</dbReference>
<name>A0A3B0WKR1_9ZZZZ</name>
<proteinExistence type="predicted"/>
<dbReference type="PANTHER" id="PTHR12277:SF81">
    <property type="entry name" value="PROTEIN ABHD13"/>
    <property type="match status" value="1"/>
</dbReference>
<evidence type="ECO:0000313" key="2">
    <source>
        <dbReference type="EMBL" id="VAW51912.1"/>
    </source>
</evidence>
<dbReference type="SUPFAM" id="SSF53474">
    <property type="entry name" value="alpha/beta-Hydrolases"/>
    <property type="match status" value="1"/>
</dbReference>
<accession>A0A3B0WKR1</accession>
<organism evidence="2">
    <name type="scientific">hydrothermal vent metagenome</name>
    <dbReference type="NCBI Taxonomy" id="652676"/>
    <lineage>
        <taxon>unclassified sequences</taxon>
        <taxon>metagenomes</taxon>
        <taxon>ecological metagenomes</taxon>
    </lineage>
</organism>
<dbReference type="Gene3D" id="3.40.50.1820">
    <property type="entry name" value="alpha/beta hydrolase"/>
    <property type="match status" value="1"/>
</dbReference>
<dbReference type="EMBL" id="UOFE01000023">
    <property type="protein sequence ID" value="VAW51912.1"/>
    <property type="molecule type" value="Genomic_DNA"/>
</dbReference>
<dbReference type="Pfam" id="PF00561">
    <property type="entry name" value="Abhydrolase_1"/>
    <property type="match status" value="1"/>
</dbReference>
<dbReference type="AlphaFoldDB" id="A0A3B0WKR1"/>
<reference evidence="2" key="1">
    <citation type="submission" date="2018-06" db="EMBL/GenBank/DDBJ databases">
        <authorList>
            <person name="Zhirakovskaya E."/>
        </authorList>
    </citation>
    <scope>NUCLEOTIDE SEQUENCE</scope>
</reference>
<gene>
    <name evidence="2" type="ORF">MNBD_GAMMA05-1996</name>
</gene>